<dbReference type="Proteomes" id="UP001500889">
    <property type="component" value="Chromosome O"/>
</dbReference>
<sequence>MFAFPLRLSPSDKYSDALQLAGYPLRTTEEDHSEPDRPHRTTFTATATQTKMLEWHNSITTNRNCLNQRLPAPAVVPVAVAVAVDTRENLNTAMDK</sequence>
<dbReference type="AlphaFoldDB" id="A0AAU9F107"/>
<gene>
    <name evidence="1" type="ORF">DMAD_08048</name>
</gene>
<evidence type="ECO:0000313" key="1">
    <source>
        <dbReference type="EMBL" id="BFF89254.1"/>
    </source>
</evidence>
<proteinExistence type="predicted"/>
<organism evidence="1 2">
    <name type="scientific">Drosophila madeirensis</name>
    <name type="common">Fruit fly</name>
    <dbReference type="NCBI Taxonomy" id="30013"/>
    <lineage>
        <taxon>Eukaryota</taxon>
        <taxon>Metazoa</taxon>
        <taxon>Ecdysozoa</taxon>
        <taxon>Arthropoda</taxon>
        <taxon>Hexapoda</taxon>
        <taxon>Insecta</taxon>
        <taxon>Pterygota</taxon>
        <taxon>Neoptera</taxon>
        <taxon>Endopterygota</taxon>
        <taxon>Diptera</taxon>
        <taxon>Brachycera</taxon>
        <taxon>Muscomorpha</taxon>
        <taxon>Ephydroidea</taxon>
        <taxon>Drosophilidae</taxon>
        <taxon>Drosophila</taxon>
        <taxon>Sophophora</taxon>
    </lineage>
</organism>
<name>A0AAU9F107_DROMD</name>
<reference evidence="1 2" key="1">
    <citation type="submission" date="2024-02" db="EMBL/GenBank/DDBJ databases">
        <title>A chromosome-level genome assembly of Drosophila madeirensis, a fruit fly species endemic to Madeira island.</title>
        <authorList>
            <person name="Tomihara K."/>
            <person name="Llopart A."/>
            <person name="Yamamoto D."/>
        </authorList>
    </citation>
    <scope>NUCLEOTIDE SEQUENCE [LARGE SCALE GENOMIC DNA]</scope>
    <source>
        <strain evidence="1 2">RF1</strain>
    </source>
</reference>
<protein>
    <submittedName>
        <fullName evidence="1">Uncharacterized protein</fullName>
    </submittedName>
</protein>
<dbReference type="EMBL" id="AP029263">
    <property type="protein sequence ID" value="BFF89254.1"/>
    <property type="molecule type" value="Genomic_DNA"/>
</dbReference>
<evidence type="ECO:0000313" key="2">
    <source>
        <dbReference type="Proteomes" id="UP001500889"/>
    </source>
</evidence>
<keyword evidence="2" id="KW-1185">Reference proteome</keyword>
<accession>A0AAU9F107</accession>